<accession>A0A6N7LIA5</accession>
<gene>
    <name evidence="5" type="ORF">GHK62_17395</name>
</gene>
<evidence type="ECO:0000313" key="5">
    <source>
        <dbReference type="EMBL" id="MQX16484.1"/>
    </source>
</evidence>
<name>A0A6N7LIA5_SINTE</name>
<dbReference type="InterPro" id="IPR001509">
    <property type="entry name" value="Epimerase_deHydtase"/>
</dbReference>
<dbReference type="OrthoDB" id="9801785at2"/>
<evidence type="ECO:0000256" key="1">
    <source>
        <dbReference type="ARBA" id="ARBA00005125"/>
    </source>
</evidence>
<keyword evidence="6" id="KW-1185">Reference proteome</keyword>
<feature type="compositionally biased region" description="Basic residues" evidence="3">
    <location>
        <begin position="1"/>
        <end position="10"/>
    </location>
</feature>
<evidence type="ECO:0000256" key="3">
    <source>
        <dbReference type="SAM" id="MobiDB-lite"/>
    </source>
</evidence>
<evidence type="ECO:0000256" key="2">
    <source>
        <dbReference type="ARBA" id="ARBA00007637"/>
    </source>
</evidence>
<dbReference type="Proteomes" id="UP000439983">
    <property type="component" value="Unassembled WGS sequence"/>
</dbReference>
<comment type="pathway">
    <text evidence="1">Bacterial outer membrane biogenesis; LPS O-antigen biosynthesis.</text>
</comment>
<protein>
    <submittedName>
        <fullName evidence="5">NAD-dependent epimerase/dehydratase family protein</fullName>
    </submittedName>
</protein>
<evidence type="ECO:0000313" key="6">
    <source>
        <dbReference type="Proteomes" id="UP000439983"/>
    </source>
</evidence>
<sequence length="398" mass="43429">MGRQRRRDRPRTRDEAAPGSPGVGTVSAGSQGRRARLATPSLSRKTTVIVVVGGSGFVGCNLADSFLRDGEEVIVLDNLSRAGVERNLEWLVDTYRGAVHPVLADVREFTAIEPVFKDAKAVFHLAAQTAVTTSLQQPIDDFETNARGTLNVLEAARMAGCRAPVIFASSNKVYGALAHLQLNEIGARHLPTDRALRNQGVSEAQPLDFCTPYGCSKGVADQYVLDYARSFGLPTAVLRMSCIYGPRQFGTEDQGWVAHFLIRALAGESISIYGDGKQVRDILHVRDAVAAYRALLNSIDRLSGRPFNLGGGPENAVSISQVLSEIELLVGRPLSTEKHDWRAGDQLFFVADTRALADAVGWKARTPWRAGLRDLHDWLLEDWGGVRSARDQTKRITA</sequence>
<feature type="region of interest" description="Disordered" evidence="3">
    <location>
        <begin position="1"/>
        <end position="37"/>
    </location>
</feature>
<dbReference type="Gene3D" id="3.40.50.720">
    <property type="entry name" value="NAD(P)-binding Rossmann-like Domain"/>
    <property type="match status" value="1"/>
</dbReference>
<comment type="similarity">
    <text evidence="2">Belongs to the NAD(P)-dependent epimerase/dehydratase family.</text>
</comment>
<reference evidence="5 6" key="1">
    <citation type="journal article" date="2013" name="Genome Biol.">
        <title>Comparative genomics of the core and accessory genomes of 48 Sinorhizobium strains comprising five genospecies.</title>
        <authorList>
            <person name="Sugawara M."/>
            <person name="Epstein B."/>
            <person name="Badgley B.D."/>
            <person name="Unno T."/>
            <person name="Xu L."/>
            <person name="Reese J."/>
            <person name="Gyaneshwar P."/>
            <person name="Denny R."/>
            <person name="Mudge J."/>
            <person name="Bharti A.K."/>
            <person name="Farmer A.D."/>
            <person name="May G.D."/>
            <person name="Woodward J.E."/>
            <person name="Medigue C."/>
            <person name="Vallenet D."/>
            <person name="Lajus A."/>
            <person name="Rouy Z."/>
            <person name="Martinez-Vaz B."/>
            <person name="Tiffin P."/>
            <person name="Young N.D."/>
            <person name="Sadowsky M.J."/>
        </authorList>
    </citation>
    <scope>NUCLEOTIDE SEQUENCE [LARGE SCALE GENOMIC DNA]</scope>
    <source>
        <strain evidence="5 6">USDA4894</strain>
    </source>
</reference>
<evidence type="ECO:0000259" key="4">
    <source>
        <dbReference type="Pfam" id="PF01370"/>
    </source>
</evidence>
<dbReference type="SUPFAM" id="SSF51735">
    <property type="entry name" value="NAD(P)-binding Rossmann-fold domains"/>
    <property type="match status" value="1"/>
</dbReference>
<dbReference type="AlphaFoldDB" id="A0A6N7LIA5"/>
<organism evidence="5 6">
    <name type="scientific">Sinorhizobium terangae</name>
    <dbReference type="NCBI Taxonomy" id="110322"/>
    <lineage>
        <taxon>Bacteria</taxon>
        <taxon>Pseudomonadati</taxon>
        <taxon>Pseudomonadota</taxon>
        <taxon>Alphaproteobacteria</taxon>
        <taxon>Hyphomicrobiales</taxon>
        <taxon>Rhizobiaceae</taxon>
        <taxon>Sinorhizobium/Ensifer group</taxon>
        <taxon>Sinorhizobium</taxon>
    </lineage>
</organism>
<dbReference type="InterPro" id="IPR036291">
    <property type="entry name" value="NAD(P)-bd_dom_sf"/>
</dbReference>
<proteinExistence type="inferred from homology"/>
<feature type="domain" description="NAD-dependent epimerase/dehydratase" evidence="4">
    <location>
        <begin position="49"/>
        <end position="310"/>
    </location>
</feature>
<dbReference type="Pfam" id="PF01370">
    <property type="entry name" value="Epimerase"/>
    <property type="match status" value="1"/>
</dbReference>
<dbReference type="PANTHER" id="PTHR43000">
    <property type="entry name" value="DTDP-D-GLUCOSE 4,6-DEHYDRATASE-RELATED"/>
    <property type="match status" value="1"/>
</dbReference>
<comment type="caution">
    <text evidence="5">The sequence shown here is derived from an EMBL/GenBank/DDBJ whole genome shotgun (WGS) entry which is preliminary data.</text>
</comment>
<dbReference type="EMBL" id="WITC01000061">
    <property type="protein sequence ID" value="MQX16484.1"/>
    <property type="molecule type" value="Genomic_DNA"/>
</dbReference>